<keyword evidence="2" id="KW-0378">Hydrolase</keyword>
<organism evidence="2 3">
    <name type="scientific">Pseudohoeflea coraliihabitans</name>
    <dbReference type="NCBI Taxonomy" id="2860393"/>
    <lineage>
        <taxon>Bacteria</taxon>
        <taxon>Pseudomonadati</taxon>
        <taxon>Pseudomonadota</taxon>
        <taxon>Alphaproteobacteria</taxon>
        <taxon>Hyphomicrobiales</taxon>
        <taxon>Rhizobiaceae</taxon>
        <taxon>Pseudohoeflea</taxon>
    </lineage>
</organism>
<dbReference type="PANTHER" id="PTHR43540:SF1">
    <property type="entry name" value="ISOCHORISMATASE HYDROLASE"/>
    <property type="match status" value="1"/>
</dbReference>
<dbReference type="CDD" id="cd00431">
    <property type="entry name" value="cysteine_hydrolases"/>
    <property type="match status" value="1"/>
</dbReference>
<dbReference type="RefSeq" id="WP_219157853.1">
    <property type="nucleotide sequence ID" value="NZ_JAHWQX010000001.1"/>
</dbReference>
<feature type="domain" description="Isochorismatase-like" evidence="1">
    <location>
        <begin position="28"/>
        <end position="220"/>
    </location>
</feature>
<name>A0ABS6WJA6_9HYPH</name>
<dbReference type="GO" id="GO:0016787">
    <property type="term" value="F:hydrolase activity"/>
    <property type="evidence" value="ECO:0007669"/>
    <property type="project" value="UniProtKB-KW"/>
</dbReference>
<proteinExistence type="predicted"/>
<evidence type="ECO:0000259" key="1">
    <source>
        <dbReference type="Pfam" id="PF00857"/>
    </source>
</evidence>
<dbReference type="PANTHER" id="PTHR43540">
    <property type="entry name" value="PEROXYUREIDOACRYLATE/UREIDOACRYLATE AMIDOHYDROLASE-RELATED"/>
    <property type="match status" value="1"/>
</dbReference>
<evidence type="ECO:0000313" key="2">
    <source>
        <dbReference type="EMBL" id="MBW3096021.1"/>
    </source>
</evidence>
<dbReference type="InterPro" id="IPR050272">
    <property type="entry name" value="Isochorismatase-like_hydrls"/>
</dbReference>
<sequence length="238" mass="26220">MVEKDAGRSKVFDSVFDNIDFEIVPNNTALLVIDMQYLDAHRDYGMGADAKREGITDKYEYYFNQVEKIVIPNTKRLLDVSRAASVQVIYPRIASLVNDCREVSIEHKRIKLLAAAGSRESEILDEIKPIENEIVISKGASGVFNATAIDQILRNLGVDTLIMTGVVTNYCVETAVRDAGDRGYNVVLVSDACAAMSEEHQRLALEILAGVYCVVMSTDEVIDAVQKNFGDILSAHVG</sequence>
<dbReference type="InterPro" id="IPR000868">
    <property type="entry name" value="Isochorismatase-like_dom"/>
</dbReference>
<comment type="caution">
    <text evidence="2">The sequence shown here is derived from an EMBL/GenBank/DDBJ whole genome shotgun (WGS) entry which is preliminary data.</text>
</comment>
<gene>
    <name evidence="2" type="ORF">KY465_01870</name>
</gene>
<keyword evidence="3" id="KW-1185">Reference proteome</keyword>
<protein>
    <submittedName>
        <fullName evidence="2">Cysteine hydrolase</fullName>
    </submittedName>
</protein>
<dbReference type="Pfam" id="PF00857">
    <property type="entry name" value="Isochorismatase"/>
    <property type="match status" value="1"/>
</dbReference>
<dbReference type="Proteomes" id="UP001430804">
    <property type="component" value="Unassembled WGS sequence"/>
</dbReference>
<accession>A0ABS6WJA6</accession>
<evidence type="ECO:0000313" key="3">
    <source>
        <dbReference type="Proteomes" id="UP001430804"/>
    </source>
</evidence>
<dbReference type="EMBL" id="JAHWQX010000001">
    <property type="protein sequence ID" value="MBW3096021.1"/>
    <property type="molecule type" value="Genomic_DNA"/>
</dbReference>
<reference evidence="2" key="1">
    <citation type="submission" date="2021-07" db="EMBL/GenBank/DDBJ databases">
        <title>Pseudohoeflea marina sp. nov. a polyhydroxyalcanoate-producing bacterium.</title>
        <authorList>
            <person name="Zheng W."/>
            <person name="Yu S."/>
            <person name="Huang Y."/>
        </authorList>
    </citation>
    <scope>NUCLEOTIDE SEQUENCE</scope>
    <source>
        <strain evidence="2">DP4N28-3</strain>
    </source>
</reference>